<proteinExistence type="predicted"/>
<sequence>MQPKSLSEDEIQNTVTSAVREAVDFVETEVAPDRIKAQKYFDGKSVVDFEEGRSRVVATKVRDTIRAIKPALMRVFLQSDKPVEFIPNTPQAVMGADQATKYAKYIFERNNGFRILSDVFHDALIKKVGVAKVYYDEVQHVEIDEYTDLTPEQLAFIENDPESEVLSQEETIIAEAVIDDMGMEIQPRMASYNLRVARTSTKGQIKIQSVAPEDFFVDRMAVSIDDCYVCGHTSEARVGDLVAMGFDFETVYNLGGAADGTVDDEEELARRGWDDTDDDENAADPSMRKVQFTEAYMKMDIEGTGVPRLYKFICAGNDYEILDYELCDYIPFAIFEVDPEPHTFFGRSLAEIVTEDQDAATSLLRGLLDGLAMANNPRVMAVQNLVNMDDLLNNEIGGVVRVKDINALREFSIGNGATAALPALQFYDEAIRAKTGVTGAAMGMDADALQSQTAAGVNAAVQAASAVSELIARNLAEGGMRQMFRLIAQIARANPNPNEMMRLDGQFVPVDPRSWTNDLDLVTNVGLGNNRREDRIAALQMTMQTQMQIWQAYGPTNGIVSMTGIRNTLADILGMAGIHNADRYYNPMNPQIEQQLMAMAAQAAQGQQQQQQPSDPNAAFLQAEQMKMSARVQADMAKTQLDAEKMRMDDDLERDRMAQDLAIKAAELLAKTGVQLDLNAIKREQQMPRMPFVPNQTAGF</sequence>
<reference evidence="1" key="1">
    <citation type="submission" date="2020-05" db="EMBL/GenBank/DDBJ databases">
        <authorList>
            <person name="Chiriac C."/>
            <person name="Salcher M."/>
            <person name="Ghai R."/>
            <person name="Kavagutti S V."/>
        </authorList>
    </citation>
    <scope>NUCLEOTIDE SEQUENCE</scope>
</reference>
<evidence type="ECO:0008006" key="2">
    <source>
        <dbReference type="Google" id="ProtNLM"/>
    </source>
</evidence>
<gene>
    <name evidence="1" type="ORF">UFOVP373_33</name>
</gene>
<dbReference type="InterPro" id="IPR056909">
    <property type="entry name" value="SU10_portal"/>
</dbReference>
<organism evidence="1">
    <name type="scientific">uncultured Caudovirales phage</name>
    <dbReference type="NCBI Taxonomy" id="2100421"/>
    <lineage>
        <taxon>Viruses</taxon>
        <taxon>Duplodnaviria</taxon>
        <taxon>Heunggongvirae</taxon>
        <taxon>Uroviricota</taxon>
        <taxon>Caudoviricetes</taxon>
        <taxon>Peduoviridae</taxon>
        <taxon>Maltschvirus</taxon>
        <taxon>Maltschvirus maltsch</taxon>
    </lineage>
</organism>
<accession>A0A6J7X151</accession>
<protein>
    <recommendedName>
        <fullName evidence="2">Portal protein</fullName>
    </recommendedName>
</protein>
<dbReference type="EMBL" id="LR798304">
    <property type="protein sequence ID" value="CAB5222808.1"/>
    <property type="molecule type" value="Genomic_DNA"/>
</dbReference>
<name>A0A6J7X151_9CAUD</name>
<dbReference type="Pfam" id="PF23899">
    <property type="entry name" value="SU10_portal"/>
    <property type="match status" value="1"/>
</dbReference>
<evidence type="ECO:0000313" key="1">
    <source>
        <dbReference type="EMBL" id="CAB5222808.1"/>
    </source>
</evidence>